<keyword evidence="2" id="KW-1015">Disulfide bond</keyword>
<feature type="chain" id="PRO_5043863459" description="ZP domain-containing protein" evidence="5">
    <location>
        <begin position="23"/>
        <end position="423"/>
    </location>
</feature>
<dbReference type="PANTHER" id="PTHR14002:SF43">
    <property type="entry name" value="DELTA-LIKE PROTEIN"/>
    <property type="match status" value="1"/>
</dbReference>
<protein>
    <recommendedName>
        <fullName evidence="6">ZP domain-containing protein</fullName>
    </recommendedName>
</protein>
<dbReference type="SUPFAM" id="SSF57196">
    <property type="entry name" value="EGF/Laminin"/>
    <property type="match status" value="1"/>
</dbReference>
<gene>
    <name evidence="7" type="ORF">PMEA_00023367</name>
</gene>
<evidence type="ECO:0000256" key="5">
    <source>
        <dbReference type="SAM" id="SignalP"/>
    </source>
</evidence>
<dbReference type="GO" id="GO:0005509">
    <property type="term" value="F:calcium ion binding"/>
    <property type="evidence" value="ECO:0007669"/>
    <property type="project" value="InterPro"/>
</dbReference>
<evidence type="ECO:0000256" key="2">
    <source>
        <dbReference type="ARBA" id="ARBA00023157"/>
    </source>
</evidence>
<dbReference type="PRINTS" id="PR00023">
    <property type="entry name" value="ZPELLUCIDA"/>
</dbReference>
<dbReference type="CDD" id="cd00054">
    <property type="entry name" value="EGF_CA"/>
    <property type="match status" value="1"/>
</dbReference>
<dbReference type="PROSITE" id="PS01187">
    <property type="entry name" value="EGF_CA"/>
    <property type="match status" value="1"/>
</dbReference>
<feature type="domain" description="ZP" evidence="6">
    <location>
        <begin position="73"/>
        <end position="323"/>
    </location>
</feature>
<dbReference type="Gene3D" id="2.60.40.3210">
    <property type="entry name" value="Zona pellucida, ZP-N domain"/>
    <property type="match status" value="1"/>
</dbReference>
<sequence>MTLKQETMFYAIFLLFAISAKGYDDVNECLDQNGHCQDICVNTNGSYYCACSDPEFSVAQDQRHCIAEGVEVDCGQDEMTITLPKSLLLGLDREHLRLIDPECTATENETHFFLQTKTDECGTILKHTKDHAIYSNMVSEIPIKENQIVTRVRDAMIPFHCYYSKWGVVSSIGIRPSSTKIVLSSKGFGKFTLSLDLFRSPEFTAPFSQDDFPVEFTIRERVYFEARVDTIDTTLSILALDCYATPSQDRNSQPRYDIIKDGCSIDDDDTLQFHDSPGNQSQRWSLEAFQYVSKHPYVFFHCQVQVCDAADPASRCAQGCIQRRRRSEKVLHDNPDDIYALAQGPLALNRDKREAEVDEAVALDKSTLKLKTGESRKSFHAPVLASLGVLIVLCLMGMVWLKVTSNKQRVAKQFIPLYEDLQK</sequence>
<dbReference type="PROSITE" id="PS51034">
    <property type="entry name" value="ZP_2"/>
    <property type="match status" value="1"/>
</dbReference>
<dbReference type="AlphaFoldDB" id="A0AAU9XGQ8"/>
<proteinExistence type="predicted"/>
<evidence type="ECO:0000256" key="3">
    <source>
        <dbReference type="ARBA" id="ARBA00023180"/>
    </source>
</evidence>
<organism evidence="7 8">
    <name type="scientific">Pocillopora meandrina</name>
    <dbReference type="NCBI Taxonomy" id="46732"/>
    <lineage>
        <taxon>Eukaryota</taxon>
        <taxon>Metazoa</taxon>
        <taxon>Cnidaria</taxon>
        <taxon>Anthozoa</taxon>
        <taxon>Hexacorallia</taxon>
        <taxon>Scleractinia</taxon>
        <taxon>Astrocoeniina</taxon>
        <taxon>Pocilloporidae</taxon>
        <taxon>Pocillopora</taxon>
    </lineage>
</organism>
<evidence type="ECO:0000256" key="1">
    <source>
        <dbReference type="ARBA" id="ARBA00022729"/>
    </source>
</evidence>
<dbReference type="InterPro" id="IPR018097">
    <property type="entry name" value="EGF_Ca-bd_CS"/>
</dbReference>
<evidence type="ECO:0000313" key="7">
    <source>
        <dbReference type="EMBL" id="CAH3147250.1"/>
    </source>
</evidence>
<comment type="caution">
    <text evidence="7">The sequence shown here is derived from an EMBL/GenBank/DDBJ whole genome shotgun (WGS) entry which is preliminary data.</text>
</comment>
<dbReference type="InterPro" id="IPR055355">
    <property type="entry name" value="ZP-C"/>
</dbReference>
<accession>A0AAU9XGQ8</accession>
<evidence type="ECO:0000256" key="4">
    <source>
        <dbReference type="SAM" id="Phobius"/>
    </source>
</evidence>
<dbReference type="EMBL" id="CALNXJ010000043">
    <property type="protein sequence ID" value="CAH3147250.1"/>
    <property type="molecule type" value="Genomic_DNA"/>
</dbReference>
<dbReference type="InterPro" id="IPR055356">
    <property type="entry name" value="ZP-N"/>
</dbReference>
<keyword evidence="4" id="KW-0812">Transmembrane</keyword>
<dbReference type="Gene3D" id="2.60.40.4100">
    <property type="entry name" value="Zona pellucida, ZP-C domain"/>
    <property type="match status" value="1"/>
</dbReference>
<dbReference type="InterPro" id="IPR042235">
    <property type="entry name" value="ZP-C_dom"/>
</dbReference>
<dbReference type="Pfam" id="PF23344">
    <property type="entry name" value="ZP-N"/>
    <property type="match status" value="1"/>
</dbReference>
<dbReference type="PANTHER" id="PTHR14002">
    <property type="entry name" value="ENDOGLIN/TGF-BETA RECEPTOR TYPE III"/>
    <property type="match status" value="1"/>
</dbReference>
<dbReference type="SMART" id="SM00179">
    <property type="entry name" value="EGF_CA"/>
    <property type="match status" value="1"/>
</dbReference>
<feature type="transmembrane region" description="Helical" evidence="4">
    <location>
        <begin position="379"/>
        <end position="401"/>
    </location>
</feature>
<keyword evidence="3" id="KW-0325">Glycoprotein</keyword>
<feature type="signal peptide" evidence="5">
    <location>
        <begin position="1"/>
        <end position="22"/>
    </location>
</feature>
<dbReference type="InterPro" id="IPR048290">
    <property type="entry name" value="ZP_chr"/>
</dbReference>
<reference evidence="7 8" key="1">
    <citation type="submission" date="2022-05" db="EMBL/GenBank/DDBJ databases">
        <authorList>
            <consortium name="Genoscope - CEA"/>
            <person name="William W."/>
        </authorList>
    </citation>
    <scope>NUCLEOTIDE SEQUENCE [LARGE SCALE GENOMIC DNA]</scope>
</reference>
<dbReference type="Pfam" id="PF00100">
    <property type="entry name" value="Zona_pellucida"/>
    <property type="match status" value="1"/>
</dbReference>
<keyword evidence="4" id="KW-0472">Membrane</keyword>
<dbReference type="Proteomes" id="UP001159428">
    <property type="component" value="Unassembled WGS sequence"/>
</dbReference>
<dbReference type="InterPro" id="IPR001881">
    <property type="entry name" value="EGF-like_Ca-bd_dom"/>
</dbReference>
<keyword evidence="8" id="KW-1185">Reference proteome</keyword>
<dbReference type="SMART" id="SM00241">
    <property type="entry name" value="ZP"/>
    <property type="match status" value="1"/>
</dbReference>
<dbReference type="InterPro" id="IPR001507">
    <property type="entry name" value="ZP_dom"/>
</dbReference>
<keyword evidence="4" id="KW-1133">Transmembrane helix</keyword>
<name>A0AAU9XGQ8_9CNID</name>
<dbReference type="Gene3D" id="2.10.25.10">
    <property type="entry name" value="Laminin"/>
    <property type="match status" value="1"/>
</dbReference>
<evidence type="ECO:0000313" key="8">
    <source>
        <dbReference type="Proteomes" id="UP001159428"/>
    </source>
</evidence>
<evidence type="ECO:0000259" key="6">
    <source>
        <dbReference type="PROSITE" id="PS51034"/>
    </source>
</evidence>
<keyword evidence="1 5" id="KW-0732">Signal</keyword>